<organism evidence="2 3">
    <name type="scientific">Alligator mississippiensis</name>
    <name type="common">American alligator</name>
    <dbReference type="NCBI Taxonomy" id="8496"/>
    <lineage>
        <taxon>Eukaryota</taxon>
        <taxon>Metazoa</taxon>
        <taxon>Chordata</taxon>
        <taxon>Craniata</taxon>
        <taxon>Vertebrata</taxon>
        <taxon>Euteleostomi</taxon>
        <taxon>Archelosauria</taxon>
        <taxon>Archosauria</taxon>
        <taxon>Crocodylia</taxon>
        <taxon>Alligatoridae</taxon>
        <taxon>Alligatorinae</taxon>
        <taxon>Alligator</taxon>
    </lineage>
</organism>
<protein>
    <submittedName>
        <fullName evidence="2">Uncharacterized protein</fullName>
    </submittedName>
</protein>
<feature type="region of interest" description="Disordered" evidence="1">
    <location>
        <begin position="1"/>
        <end position="35"/>
    </location>
</feature>
<dbReference type="Proteomes" id="UP000050525">
    <property type="component" value="Unassembled WGS sequence"/>
</dbReference>
<keyword evidence="3" id="KW-1185">Reference proteome</keyword>
<name>A0A151MDP4_ALLMI</name>
<evidence type="ECO:0000313" key="2">
    <source>
        <dbReference type="EMBL" id="KYO22637.1"/>
    </source>
</evidence>
<accession>A0A151MDP4</accession>
<sequence length="75" mass="8419">MAVFETPSEDAGPPIPDDIGVNTAAGPSRPKKQSSLFNKIPNALARVRLLLSHCLPHPRKFRKTHPRLFRNVNFF</sequence>
<evidence type="ECO:0000256" key="1">
    <source>
        <dbReference type="SAM" id="MobiDB-lite"/>
    </source>
</evidence>
<proteinExistence type="predicted"/>
<gene>
    <name evidence="2" type="ORF">Y1Q_0003154</name>
</gene>
<dbReference type="AlphaFoldDB" id="A0A151MDP4"/>
<evidence type="ECO:0000313" key="3">
    <source>
        <dbReference type="Proteomes" id="UP000050525"/>
    </source>
</evidence>
<dbReference type="EMBL" id="AKHW03006231">
    <property type="protein sequence ID" value="KYO22637.1"/>
    <property type="molecule type" value="Genomic_DNA"/>
</dbReference>
<reference evidence="2 3" key="1">
    <citation type="journal article" date="2012" name="Genome Biol.">
        <title>Sequencing three crocodilian genomes to illuminate the evolution of archosaurs and amniotes.</title>
        <authorList>
            <person name="St John J.A."/>
            <person name="Braun E.L."/>
            <person name="Isberg S.R."/>
            <person name="Miles L.G."/>
            <person name="Chong A.Y."/>
            <person name="Gongora J."/>
            <person name="Dalzell P."/>
            <person name="Moran C."/>
            <person name="Bed'hom B."/>
            <person name="Abzhanov A."/>
            <person name="Burgess S.C."/>
            <person name="Cooksey A.M."/>
            <person name="Castoe T.A."/>
            <person name="Crawford N.G."/>
            <person name="Densmore L.D."/>
            <person name="Drew J.C."/>
            <person name="Edwards S.V."/>
            <person name="Faircloth B.C."/>
            <person name="Fujita M.K."/>
            <person name="Greenwold M.J."/>
            <person name="Hoffmann F.G."/>
            <person name="Howard J.M."/>
            <person name="Iguchi T."/>
            <person name="Janes D.E."/>
            <person name="Khan S.Y."/>
            <person name="Kohno S."/>
            <person name="de Koning A.J."/>
            <person name="Lance S.L."/>
            <person name="McCarthy F.M."/>
            <person name="McCormack J.E."/>
            <person name="Merchant M.E."/>
            <person name="Peterson D.G."/>
            <person name="Pollock D.D."/>
            <person name="Pourmand N."/>
            <person name="Raney B.J."/>
            <person name="Roessler K.A."/>
            <person name="Sanford J.R."/>
            <person name="Sawyer R.H."/>
            <person name="Schmidt C.J."/>
            <person name="Triplett E.W."/>
            <person name="Tuberville T.D."/>
            <person name="Venegas-Anaya M."/>
            <person name="Howard J.T."/>
            <person name="Jarvis E.D."/>
            <person name="Guillette L.J.Jr."/>
            <person name="Glenn T.C."/>
            <person name="Green R.E."/>
            <person name="Ray D.A."/>
        </authorList>
    </citation>
    <scope>NUCLEOTIDE SEQUENCE [LARGE SCALE GENOMIC DNA]</scope>
    <source>
        <strain evidence="2">KSC_2009_1</strain>
    </source>
</reference>
<comment type="caution">
    <text evidence="2">The sequence shown here is derived from an EMBL/GenBank/DDBJ whole genome shotgun (WGS) entry which is preliminary data.</text>
</comment>